<keyword evidence="5" id="KW-0862">Zinc</keyword>
<keyword evidence="6" id="KW-0805">Transcription regulation</keyword>
<evidence type="ECO:0000256" key="8">
    <source>
        <dbReference type="ARBA" id="ARBA00023242"/>
    </source>
</evidence>
<organism evidence="9">
    <name type="scientific">Cyprideis torosa</name>
    <dbReference type="NCBI Taxonomy" id="163714"/>
    <lineage>
        <taxon>Eukaryota</taxon>
        <taxon>Metazoa</taxon>
        <taxon>Ecdysozoa</taxon>
        <taxon>Arthropoda</taxon>
        <taxon>Crustacea</taxon>
        <taxon>Oligostraca</taxon>
        <taxon>Ostracoda</taxon>
        <taxon>Podocopa</taxon>
        <taxon>Podocopida</taxon>
        <taxon>Cytherocopina</taxon>
        <taxon>Cytheroidea</taxon>
        <taxon>Cytherideidae</taxon>
        <taxon>Cyprideis</taxon>
    </lineage>
</organism>
<evidence type="ECO:0000256" key="7">
    <source>
        <dbReference type="ARBA" id="ARBA00023163"/>
    </source>
</evidence>
<keyword evidence="7" id="KW-0804">Transcription</keyword>
<dbReference type="Gene3D" id="3.30.160.60">
    <property type="entry name" value="Classic Zinc Finger"/>
    <property type="match status" value="3"/>
</dbReference>
<dbReference type="GO" id="GO:0005634">
    <property type="term" value="C:nucleus"/>
    <property type="evidence" value="ECO:0007669"/>
    <property type="project" value="UniProtKB-SubCell"/>
</dbReference>
<dbReference type="PANTHER" id="PTHR47772:SF1">
    <property type="entry name" value="ZINC FINGER PROTEIN 200"/>
    <property type="match status" value="1"/>
</dbReference>
<gene>
    <name evidence="9" type="ORF">CTOB1V02_LOCUS12995</name>
</gene>
<dbReference type="PANTHER" id="PTHR47772">
    <property type="entry name" value="ZINC FINGER PROTEIN 200"/>
    <property type="match status" value="1"/>
</dbReference>
<evidence type="ECO:0000256" key="2">
    <source>
        <dbReference type="ARBA" id="ARBA00022723"/>
    </source>
</evidence>
<keyword evidence="8" id="KW-0539">Nucleus</keyword>
<dbReference type="EMBL" id="OB671605">
    <property type="protein sequence ID" value="CAD7235179.1"/>
    <property type="molecule type" value="Genomic_DNA"/>
</dbReference>
<evidence type="ECO:0000313" key="9">
    <source>
        <dbReference type="EMBL" id="CAD7235179.1"/>
    </source>
</evidence>
<feature type="non-terminal residue" evidence="9">
    <location>
        <position position="1"/>
    </location>
</feature>
<dbReference type="PROSITE" id="PS50157">
    <property type="entry name" value="ZINC_FINGER_C2H2_2"/>
    <property type="match status" value="1"/>
</dbReference>
<sequence length="262" mass="30722">MFHKRVTLSHHMKVHADERKHVCSYCPKAFFVKKQLKEHLNTHLGLRPFPCPHCPDTFAGNGARYNHIKLRHKPHTITQNSIRSADIVLHIERWRETEVYAPIWVIQNQLKFKQRKRNISQKLESMTSKKHLSSFESSDHNVYDGIHAEEKPVSCVTRGSKFSGNNLKVHERIHSGERPFSSKECGSKFAHEVHLKSRERIRKHRSESAPKNSYRGNSVYLFLMWIKVLSKLHSLKIHEGIHMGEKHFLMLCVDRRFLAESI</sequence>
<reference evidence="9" key="1">
    <citation type="submission" date="2020-11" db="EMBL/GenBank/DDBJ databases">
        <authorList>
            <person name="Tran Van P."/>
        </authorList>
    </citation>
    <scope>NUCLEOTIDE SEQUENCE</scope>
</reference>
<evidence type="ECO:0000256" key="6">
    <source>
        <dbReference type="ARBA" id="ARBA00023015"/>
    </source>
</evidence>
<keyword evidence="3" id="KW-0677">Repeat</keyword>
<evidence type="ECO:0000256" key="5">
    <source>
        <dbReference type="ARBA" id="ARBA00022833"/>
    </source>
</evidence>
<dbReference type="InterPro" id="IPR050636">
    <property type="entry name" value="C2H2-ZF_domain-containing"/>
</dbReference>
<evidence type="ECO:0000256" key="3">
    <source>
        <dbReference type="ARBA" id="ARBA00022737"/>
    </source>
</evidence>
<dbReference type="InterPro" id="IPR013087">
    <property type="entry name" value="Znf_C2H2_type"/>
</dbReference>
<keyword evidence="4" id="KW-0863">Zinc-finger</keyword>
<name>A0A7R8ZSC5_9CRUS</name>
<evidence type="ECO:0000256" key="4">
    <source>
        <dbReference type="ARBA" id="ARBA00022771"/>
    </source>
</evidence>
<dbReference type="GO" id="GO:0008270">
    <property type="term" value="F:zinc ion binding"/>
    <property type="evidence" value="ECO:0007669"/>
    <property type="project" value="UniProtKB-KW"/>
</dbReference>
<proteinExistence type="predicted"/>
<dbReference type="OrthoDB" id="6077919at2759"/>
<dbReference type="PROSITE" id="PS00028">
    <property type="entry name" value="ZINC_FINGER_C2H2_1"/>
    <property type="match status" value="2"/>
</dbReference>
<keyword evidence="2" id="KW-0479">Metal-binding</keyword>
<dbReference type="AlphaFoldDB" id="A0A7R8ZSC5"/>
<protein>
    <submittedName>
        <fullName evidence="9">Uncharacterized protein</fullName>
    </submittedName>
</protein>
<dbReference type="SUPFAM" id="SSF57667">
    <property type="entry name" value="beta-beta-alpha zinc fingers"/>
    <property type="match status" value="2"/>
</dbReference>
<comment type="subcellular location">
    <subcellularLocation>
        <location evidence="1">Nucleus</location>
    </subcellularLocation>
</comment>
<dbReference type="SMART" id="SM00355">
    <property type="entry name" value="ZnF_C2H2"/>
    <property type="match status" value="2"/>
</dbReference>
<accession>A0A7R8ZSC5</accession>
<dbReference type="InterPro" id="IPR036236">
    <property type="entry name" value="Znf_C2H2_sf"/>
</dbReference>
<evidence type="ECO:0000256" key="1">
    <source>
        <dbReference type="ARBA" id="ARBA00004123"/>
    </source>
</evidence>